<feature type="transmembrane region" description="Helical" evidence="7">
    <location>
        <begin position="84"/>
        <end position="103"/>
    </location>
</feature>
<dbReference type="PROSITE" id="PS50850">
    <property type="entry name" value="MFS"/>
    <property type="match status" value="1"/>
</dbReference>
<dbReference type="PANTHER" id="PTHR42718">
    <property type="entry name" value="MAJOR FACILITATOR SUPERFAMILY MULTIDRUG TRANSPORTER MFSC"/>
    <property type="match status" value="1"/>
</dbReference>
<evidence type="ECO:0000256" key="7">
    <source>
        <dbReference type="SAM" id="Phobius"/>
    </source>
</evidence>
<feature type="transmembrane region" description="Helical" evidence="7">
    <location>
        <begin position="169"/>
        <end position="193"/>
    </location>
</feature>
<feature type="transmembrane region" description="Helical" evidence="7">
    <location>
        <begin position="205"/>
        <end position="223"/>
    </location>
</feature>
<protein>
    <submittedName>
        <fullName evidence="9">Major facilitator superfamily MFS_1</fullName>
    </submittedName>
</protein>
<feature type="transmembrane region" description="Helical" evidence="7">
    <location>
        <begin position="441"/>
        <end position="463"/>
    </location>
</feature>
<dbReference type="EMBL" id="CP002475">
    <property type="protein sequence ID" value="ADW01627.1"/>
    <property type="molecule type" value="Genomic_DNA"/>
</dbReference>
<keyword evidence="2 7" id="KW-0812">Transmembrane</keyword>
<evidence type="ECO:0000256" key="3">
    <source>
        <dbReference type="ARBA" id="ARBA00022989"/>
    </source>
</evidence>
<organism evidence="9 10">
    <name type="scientific">Streptomyces pratensis (strain ATCC 33331 / IAF-45CD)</name>
    <dbReference type="NCBI Taxonomy" id="591167"/>
    <lineage>
        <taxon>Bacteria</taxon>
        <taxon>Bacillati</taxon>
        <taxon>Actinomycetota</taxon>
        <taxon>Actinomycetes</taxon>
        <taxon>Kitasatosporales</taxon>
        <taxon>Streptomycetaceae</taxon>
        <taxon>Streptomyces</taxon>
    </lineage>
</organism>
<dbReference type="Gene3D" id="1.20.1250.20">
    <property type="entry name" value="MFS general substrate transporter like domains"/>
    <property type="match status" value="1"/>
</dbReference>
<dbReference type="Pfam" id="PF07690">
    <property type="entry name" value="MFS_1"/>
    <property type="match status" value="1"/>
</dbReference>
<keyword evidence="3 7" id="KW-1133">Transmembrane helix</keyword>
<feature type="transmembrane region" description="Helical" evidence="7">
    <location>
        <begin position="141"/>
        <end position="163"/>
    </location>
</feature>
<name>A0A8D3WCI2_STRFA</name>
<keyword evidence="5" id="KW-0046">Antibiotic resistance</keyword>
<feature type="transmembrane region" description="Helical" evidence="7">
    <location>
        <begin position="304"/>
        <end position="330"/>
    </location>
</feature>
<dbReference type="InterPro" id="IPR036259">
    <property type="entry name" value="MFS_trans_sf"/>
</dbReference>
<dbReference type="Proteomes" id="UP000002066">
    <property type="component" value="Chromosome"/>
</dbReference>
<gene>
    <name evidence="9" type="ordered locus">Sfla_0159</name>
</gene>
<dbReference type="SUPFAM" id="SSF103473">
    <property type="entry name" value="MFS general substrate transporter"/>
    <property type="match status" value="1"/>
</dbReference>
<comment type="subcellular location">
    <subcellularLocation>
        <location evidence="1">Cell membrane</location>
        <topology evidence="1">Multi-pass membrane protein</topology>
    </subcellularLocation>
</comment>
<dbReference type="PANTHER" id="PTHR42718:SF35">
    <property type="entry name" value="BLL0718 PROTEIN"/>
    <property type="match status" value="1"/>
</dbReference>
<evidence type="ECO:0000256" key="6">
    <source>
        <dbReference type="SAM" id="MobiDB-lite"/>
    </source>
</evidence>
<reference evidence="9 10" key="1">
    <citation type="submission" date="2011-01" db="EMBL/GenBank/DDBJ databases">
        <title>Complete sequence of chromosome of Streptomyces flavogriseus ATCC 33331.</title>
        <authorList>
            <consortium name="US DOE Joint Genome Institute"/>
            <person name="Lucas S."/>
            <person name="Copeland A."/>
            <person name="Lapidus A."/>
            <person name="Cheng J.-F."/>
            <person name="Goodwin L."/>
            <person name="Pitluck S."/>
            <person name="Davenport K."/>
            <person name="Detter J.C."/>
            <person name="Han C."/>
            <person name="Tapia R."/>
            <person name="Land M."/>
            <person name="Hauser L."/>
            <person name="Kyrpides N."/>
            <person name="Ivanova N."/>
            <person name="Ovchinnikova G."/>
            <person name="Pagani I."/>
            <person name="Brumm P."/>
            <person name="Mead D."/>
            <person name="Woyke T."/>
        </authorList>
    </citation>
    <scope>NUCLEOTIDE SEQUENCE [LARGE SCALE GENOMIC DNA]</scope>
    <source>
        <strain evidence="10">ATCC 33331 / IAF-45CD</strain>
    </source>
</reference>
<dbReference type="AlphaFoldDB" id="A0A8D3WCI2"/>
<feature type="transmembrane region" description="Helical" evidence="7">
    <location>
        <begin position="369"/>
        <end position="393"/>
    </location>
</feature>
<dbReference type="InterPro" id="IPR020846">
    <property type="entry name" value="MFS_dom"/>
</dbReference>
<dbReference type="GO" id="GO:0022857">
    <property type="term" value="F:transmembrane transporter activity"/>
    <property type="evidence" value="ECO:0007669"/>
    <property type="project" value="InterPro"/>
</dbReference>
<feature type="transmembrane region" description="Helical" evidence="7">
    <location>
        <begin position="414"/>
        <end position="435"/>
    </location>
</feature>
<dbReference type="InterPro" id="IPR011701">
    <property type="entry name" value="MFS"/>
</dbReference>
<dbReference type="KEGG" id="sfa:Sfla_0159"/>
<accession>A0A8D3WCI2</accession>
<evidence type="ECO:0000256" key="4">
    <source>
        <dbReference type="ARBA" id="ARBA00023136"/>
    </source>
</evidence>
<feature type="transmembrane region" description="Helical" evidence="7">
    <location>
        <begin position="271"/>
        <end position="298"/>
    </location>
</feature>
<feature type="transmembrane region" description="Helical" evidence="7">
    <location>
        <begin position="53"/>
        <end position="72"/>
    </location>
</feature>
<evidence type="ECO:0000256" key="1">
    <source>
        <dbReference type="ARBA" id="ARBA00004651"/>
    </source>
</evidence>
<evidence type="ECO:0000256" key="5">
    <source>
        <dbReference type="ARBA" id="ARBA00023251"/>
    </source>
</evidence>
<evidence type="ECO:0000259" key="8">
    <source>
        <dbReference type="PROSITE" id="PS50850"/>
    </source>
</evidence>
<proteinExistence type="predicted"/>
<sequence>MTAGPGAAGSAAPPHRAALAVLAGACGLFALLQLGVATLLPQIQEAFGVSGSEAAWVVTGHLLVGCVATPVVSRFGDLYGRRAVMLCVLAVVAVASVVSALTGSFTVLLVARLVQGVAGGLFPLCVGLLREGFPQRSLSGPSGLLSASFGTGGGVGIVLAGMFGGGLPAVRWLFAAAALLAVVLLVAGASVLPETPRRPATRIDIPGLLLLGTVSTCLLLALTRYGQEGLGSVTGAALLAAAAAGCALLLRVERRSPEPVLDMRLMSRRPLLCLNLVSLLTGLVMFQIGVLAPALVAAPRDTGYGLGAGGAVLTLVMLPMQLGALSGGLLSGWLRESGRLTARAVMGTSTALFAAGAVVFAVLPSGAGGLALGTALNGLATGLLGGAMAELLVQASPTGATAVTVGLNGVLRNLGGAFGVQVSSMVLAVAGGASSHPSATAYHALFTGSAVLALVAVGAAVAFPRSPAPRQDVPVPPGHTSRPIRPTT</sequence>
<dbReference type="OrthoDB" id="4484751at2"/>
<evidence type="ECO:0000313" key="10">
    <source>
        <dbReference type="Proteomes" id="UP000002066"/>
    </source>
</evidence>
<feature type="domain" description="Major facilitator superfamily (MFS) profile" evidence="8">
    <location>
        <begin position="18"/>
        <end position="467"/>
    </location>
</feature>
<feature type="transmembrane region" description="Helical" evidence="7">
    <location>
        <begin position="342"/>
        <end position="363"/>
    </location>
</feature>
<dbReference type="GO" id="GO:0046677">
    <property type="term" value="P:response to antibiotic"/>
    <property type="evidence" value="ECO:0007669"/>
    <property type="project" value="UniProtKB-KW"/>
</dbReference>
<keyword evidence="4 7" id="KW-0472">Membrane</keyword>
<feature type="transmembrane region" description="Helical" evidence="7">
    <location>
        <begin position="109"/>
        <end position="129"/>
    </location>
</feature>
<feature type="region of interest" description="Disordered" evidence="6">
    <location>
        <begin position="467"/>
        <end position="488"/>
    </location>
</feature>
<evidence type="ECO:0000313" key="9">
    <source>
        <dbReference type="EMBL" id="ADW01627.1"/>
    </source>
</evidence>
<dbReference type="GO" id="GO:0005886">
    <property type="term" value="C:plasma membrane"/>
    <property type="evidence" value="ECO:0007669"/>
    <property type="project" value="UniProtKB-SubCell"/>
</dbReference>
<evidence type="ECO:0000256" key="2">
    <source>
        <dbReference type="ARBA" id="ARBA00022692"/>
    </source>
</evidence>
<feature type="transmembrane region" description="Helical" evidence="7">
    <location>
        <begin position="229"/>
        <end position="250"/>
    </location>
</feature>